<accession>A0A5A7Q1M8</accession>
<comment type="caution">
    <text evidence="2">The sequence shown here is derived from an EMBL/GenBank/DDBJ whole genome shotgun (WGS) entry which is preliminary data.</text>
</comment>
<evidence type="ECO:0000313" key="2">
    <source>
        <dbReference type="EMBL" id="GER39020.1"/>
    </source>
</evidence>
<gene>
    <name evidence="2" type="ORF">STAS_15608</name>
</gene>
<keyword evidence="2" id="KW-0371">Homeobox</keyword>
<evidence type="ECO:0000256" key="1">
    <source>
        <dbReference type="SAM" id="MobiDB-lite"/>
    </source>
</evidence>
<dbReference type="Proteomes" id="UP000325081">
    <property type="component" value="Unassembled WGS sequence"/>
</dbReference>
<sequence length="188" mass="20921">MRARGTTPVIEMPIHEDQRRPKSRRKELSKEDKGRKLTKESKQEQADIHIIMLPALRSLINGSSSWMISRHGVNPKSPPGYRGSKAANLVTLTLASGRPEPIDDVEIVFEAGKALFYSHCELELGSPKKELSVKAAAKVLLASFLSEKLMLVKKGIWSTWHKPKIPGLKANEMILVKPGIPESKGRCH</sequence>
<dbReference type="AlphaFoldDB" id="A0A5A7Q1M8"/>
<protein>
    <submittedName>
        <fullName evidence="2">WUSCHEL related homeobox 1</fullName>
    </submittedName>
</protein>
<proteinExistence type="predicted"/>
<dbReference type="GO" id="GO:0003677">
    <property type="term" value="F:DNA binding"/>
    <property type="evidence" value="ECO:0007669"/>
    <property type="project" value="UniProtKB-KW"/>
</dbReference>
<evidence type="ECO:0000313" key="3">
    <source>
        <dbReference type="Proteomes" id="UP000325081"/>
    </source>
</evidence>
<reference evidence="3" key="1">
    <citation type="journal article" date="2019" name="Curr. Biol.">
        <title>Genome Sequence of Striga asiatica Provides Insight into the Evolution of Plant Parasitism.</title>
        <authorList>
            <person name="Yoshida S."/>
            <person name="Kim S."/>
            <person name="Wafula E.K."/>
            <person name="Tanskanen J."/>
            <person name="Kim Y.M."/>
            <person name="Honaas L."/>
            <person name="Yang Z."/>
            <person name="Spallek T."/>
            <person name="Conn C.E."/>
            <person name="Ichihashi Y."/>
            <person name="Cheong K."/>
            <person name="Cui S."/>
            <person name="Der J.P."/>
            <person name="Gundlach H."/>
            <person name="Jiao Y."/>
            <person name="Hori C."/>
            <person name="Ishida J.K."/>
            <person name="Kasahara H."/>
            <person name="Kiba T."/>
            <person name="Kim M.S."/>
            <person name="Koo N."/>
            <person name="Laohavisit A."/>
            <person name="Lee Y.H."/>
            <person name="Lumba S."/>
            <person name="McCourt P."/>
            <person name="Mortimer J.C."/>
            <person name="Mutuku J.M."/>
            <person name="Nomura T."/>
            <person name="Sasaki-Sekimoto Y."/>
            <person name="Seto Y."/>
            <person name="Wang Y."/>
            <person name="Wakatake T."/>
            <person name="Sakakibara H."/>
            <person name="Demura T."/>
            <person name="Yamaguchi S."/>
            <person name="Yoneyama K."/>
            <person name="Manabe R.I."/>
            <person name="Nelson D.C."/>
            <person name="Schulman A.H."/>
            <person name="Timko M.P."/>
            <person name="dePamphilis C.W."/>
            <person name="Choi D."/>
            <person name="Shirasu K."/>
        </authorList>
    </citation>
    <scope>NUCLEOTIDE SEQUENCE [LARGE SCALE GENOMIC DNA]</scope>
    <source>
        <strain evidence="3">cv. UVA1</strain>
    </source>
</reference>
<name>A0A5A7Q1M8_STRAF</name>
<organism evidence="2 3">
    <name type="scientific">Striga asiatica</name>
    <name type="common">Asiatic witchweed</name>
    <name type="synonym">Buchnera asiatica</name>
    <dbReference type="NCBI Taxonomy" id="4170"/>
    <lineage>
        <taxon>Eukaryota</taxon>
        <taxon>Viridiplantae</taxon>
        <taxon>Streptophyta</taxon>
        <taxon>Embryophyta</taxon>
        <taxon>Tracheophyta</taxon>
        <taxon>Spermatophyta</taxon>
        <taxon>Magnoliopsida</taxon>
        <taxon>eudicotyledons</taxon>
        <taxon>Gunneridae</taxon>
        <taxon>Pentapetalae</taxon>
        <taxon>asterids</taxon>
        <taxon>lamiids</taxon>
        <taxon>Lamiales</taxon>
        <taxon>Orobanchaceae</taxon>
        <taxon>Buchnereae</taxon>
        <taxon>Striga</taxon>
    </lineage>
</organism>
<dbReference type="EMBL" id="BKCP01005572">
    <property type="protein sequence ID" value="GER39020.1"/>
    <property type="molecule type" value="Genomic_DNA"/>
</dbReference>
<keyword evidence="3" id="KW-1185">Reference proteome</keyword>
<feature type="compositionally biased region" description="Basic and acidic residues" evidence="1">
    <location>
        <begin position="13"/>
        <end position="42"/>
    </location>
</feature>
<feature type="region of interest" description="Disordered" evidence="1">
    <location>
        <begin position="1"/>
        <end position="42"/>
    </location>
</feature>
<keyword evidence="2" id="KW-0238">DNA-binding</keyword>